<dbReference type="SUPFAM" id="SSF55073">
    <property type="entry name" value="Nucleotide cyclase"/>
    <property type="match status" value="1"/>
</dbReference>
<dbReference type="InterPro" id="IPR029787">
    <property type="entry name" value="Nucleotide_cyclase"/>
</dbReference>
<feature type="domain" description="GGDEF" evidence="6">
    <location>
        <begin position="176"/>
        <end position="316"/>
    </location>
</feature>
<dbReference type="EC" id="2.7.7.65" evidence="1"/>
<dbReference type="GO" id="GO:0005886">
    <property type="term" value="C:plasma membrane"/>
    <property type="evidence" value="ECO:0007669"/>
    <property type="project" value="TreeGrafter"/>
</dbReference>
<dbReference type="GO" id="GO:0052621">
    <property type="term" value="F:diguanylate cyclase activity"/>
    <property type="evidence" value="ECO:0007669"/>
    <property type="project" value="UniProtKB-EC"/>
</dbReference>
<dbReference type="InterPro" id="IPR011006">
    <property type="entry name" value="CheY-like_superfamily"/>
</dbReference>
<dbReference type="PROSITE" id="PS50887">
    <property type="entry name" value="GGDEF"/>
    <property type="match status" value="1"/>
</dbReference>
<dbReference type="Pfam" id="PF00990">
    <property type="entry name" value="GGDEF"/>
    <property type="match status" value="1"/>
</dbReference>
<comment type="catalytic activity">
    <reaction evidence="2">
        <text>2 GTP = 3',3'-c-di-GMP + 2 diphosphate</text>
        <dbReference type="Rhea" id="RHEA:24898"/>
        <dbReference type="ChEBI" id="CHEBI:33019"/>
        <dbReference type="ChEBI" id="CHEBI:37565"/>
        <dbReference type="ChEBI" id="CHEBI:58805"/>
        <dbReference type="EC" id="2.7.7.65"/>
    </reaction>
</comment>
<dbReference type="PANTHER" id="PTHR45138">
    <property type="entry name" value="REGULATORY COMPONENTS OF SENSORY TRANSDUCTION SYSTEM"/>
    <property type="match status" value="1"/>
</dbReference>
<name>A0A6C1B5I8_9RHOO</name>
<dbReference type="GO" id="GO:0000160">
    <property type="term" value="P:phosphorelay signal transduction system"/>
    <property type="evidence" value="ECO:0007669"/>
    <property type="project" value="InterPro"/>
</dbReference>
<dbReference type="InterPro" id="IPR050469">
    <property type="entry name" value="Diguanylate_Cyclase"/>
</dbReference>
<dbReference type="PANTHER" id="PTHR45138:SF9">
    <property type="entry name" value="DIGUANYLATE CYCLASE DGCM-RELATED"/>
    <property type="match status" value="1"/>
</dbReference>
<evidence type="ECO:0000256" key="3">
    <source>
        <dbReference type="PROSITE-ProRule" id="PRU00169"/>
    </source>
</evidence>
<feature type="modified residue" description="4-aspartylphosphate" evidence="3">
    <location>
        <position position="51"/>
    </location>
</feature>
<keyword evidence="8" id="KW-1185">Reference proteome</keyword>
<reference evidence="7 8" key="1">
    <citation type="submission" date="2020-02" db="EMBL/GenBank/DDBJ databases">
        <title>Nitrogenibacter mangrovi gen. nov., sp. nov. isolated from mangrove sediment, a denitrifying betaproteobacterium.</title>
        <authorList>
            <person name="Liao H."/>
            <person name="Tian Y."/>
        </authorList>
    </citation>
    <scope>NUCLEOTIDE SEQUENCE [LARGE SCALE GENOMIC DNA]</scope>
    <source>
        <strain evidence="7 8">M9-3-2</strain>
    </source>
</reference>
<organism evidence="7 8">
    <name type="scientific">Nitrogeniibacter mangrovi</name>
    <dbReference type="NCBI Taxonomy" id="2016596"/>
    <lineage>
        <taxon>Bacteria</taxon>
        <taxon>Pseudomonadati</taxon>
        <taxon>Pseudomonadota</taxon>
        <taxon>Betaproteobacteria</taxon>
        <taxon>Rhodocyclales</taxon>
        <taxon>Zoogloeaceae</taxon>
        <taxon>Nitrogeniibacter</taxon>
    </lineage>
</organism>
<keyword evidence="4" id="KW-0175">Coiled coil</keyword>
<dbReference type="CDD" id="cd17574">
    <property type="entry name" value="REC_OmpR"/>
    <property type="match status" value="1"/>
</dbReference>
<dbReference type="FunFam" id="3.30.70.270:FF:000001">
    <property type="entry name" value="Diguanylate cyclase domain protein"/>
    <property type="match status" value="1"/>
</dbReference>
<dbReference type="RefSeq" id="WP_173765360.1">
    <property type="nucleotide sequence ID" value="NZ_CP048836.1"/>
</dbReference>
<dbReference type="KEGG" id="azq:G3580_10655"/>
<dbReference type="Pfam" id="PF00072">
    <property type="entry name" value="Response_reg"/>
    <property type="match status" value="1"/>
</dbReference>
<feature type="coiled-coil region" evidence="4">
    <location>
        <begin position="121"/>
        <end position="148"/>
    </location>
</feature>
<dbReference type="Gene3D" id="3.30.70.270">
    <property type="match status" value="1"/>
</dbReference>
<evidence type="ECO:0000256" key="2">
    <source>
        <dbReference type="ARBA" id="ARBA00034247"/>
    </source>
</evidence>
<dbReference type="SMART" id="SM00448">
    <property type="entry name" value="REC"/>
    <property type="match status" value="1"/>
</dbReference>
<protein>
    <recommendedName>
        <fullName evidence="1">diguanylate cyclase</fullName>
        <ecNumber evidence="1">2.7.7.65</ecNumber>
    </recommendedName>
</protein>
<dbReference type="GO" id="GO:1902201">
    <property type="term" value="P:negative regulation of bacterial-type flagellum-dependent cell motility"/>
    <property type="evidence" value="ECO:0007669"/>
    <property type="project" value="TreeGrafter"/>
</dbReference>
<evidence type="ECO:0000256" key="4">
    <source>
        <dbReference type="SAM" id="Coils"/>
    </source>
</evidence>
<accession>A0A6C1B5I8</accession>
<dbReference type="SMART" id="SM00267">
    <property type="entry name" value="GGDEF"/>
    <property type="match status" value="1"/>
</dbReference>
<proteinExistence type="predicted"/>
<dbReference type="NCBIfam" id="TIGR00254">
    <property type="entry name" value="GGDEF"/>
    <property type="match status" value="1"/>
</dbReference>
<dbReference type="InterPro" id="IPR001789">
    <property type="entry name" value="Sig_transdc_resp-reg_receiver"/>
</dbReference>
<dbReference type="Proteomes" id="UP000501991">
    <property type="component" value="Chromosome"/>
</dbReference>
<gene>
    <name evidence="7" type="ORF">G3580_10655</name>
</gene>
<evidence type="ECO:0000313" key="7">
    <source>
        <dbReference type="EMBL" id="QID18065.1"/>
    </source>
</evidence>
<dbReference type="InterPro" id="IPR043128">
    <property type="entry name" value="Rev_trsase/Diguanyl_cyclase"/>
</dbReference>
<sequence length="323" mass="35646">MKVLLVEDTMTSATVVMHQLEKLGLETRHATNGEAGLAQFKAWKPDLILLDVIMPGLDGFEVARRIRQLEKDGEWTPIIFLSAKTSDKDLEHGIEVGGDDYLFKPVSEVVLAAKVRAMQRLAQMRYSLVVLTRRLDEANRELTRLTSVDGLTGIANRRCFDETIQREWQRARRNRLPLSVMMVDVDFFKQYNDGYGHQAGDECLITVAKALEAQLKRPGDLVARFGGEEFVVVLPETNAVGARRVADATRRGIEALRLPHAYSKAGDTLTISIGVATAYPSPDETDLAVGWLLDCADQALYAAKNGGRNRVAVGELKAAGQPA</sequence>
<dbReference type="EMBL" id="CP048836">
    <property type="protein sequence ID" value="QID18065.1"/>
    <property type="molecule type" value="Genomic_DNA"/>
</dbReference>
<dbReference type="AlphaFoldDB" id="A0A6C1B5I8"/>
<evidence type="ECO:0000313" key="8">
    <source>
        <dbReference type="Proteomes" id="UP000501991"/>
    </source>
</evidence>
<keyword evidence="3" id="KW-0597">Phosphoprotein</keyword>
<dbReference type="CDD" id="cd01949">
    <property type="entry name" value="GGDEF"/>
    <property type="match status" value="1"/>
</dbReference>
<evidence type="ECO:0000256" key="1">
    <source>
        <dbReference type="ARBA" id="ARBA00012528"/>
    </source>
</evidence>
<feature type="domain" description="Response regulatory" evidence="5">
    <location>
        <begin position="2"/>
        <end position="119"/>
    </location>
</feature>
<dbReference type="InterPro" id="IPR000160">
    <property type="entry name" value="GGDEF_dom"/>
</dbReference>
<dbReference type="SUPFAM" id="SSF52172">
    <property type="entry name" value="CheY-like"/>
    <property type="match status" value="1"/>
</dbReference>
<dbReference type="Gene3D" id="3.40.50.2300">
    <property type="match status" value="1"/>
</dbReference>
<evidence type="ECO:0000259" key="6">
    <source>
        <dbReference type="PROSITE" id="PS50887"/>
    </source>
</evidence>
<dbReference type="PROSITE" id="PS50110">
    <property type="entry name" value="RESPONSE_REGULATORY"/>
    <property type="match status" value="1"/>
</dbReference>
<dbReference type="GO" id="GO:0043709">
    <property type="term" value="P:cell adhesion involved in single-species biofilm formation"/>
    <property type="evidence" value="ECO:0007669"/>
    <property type="project" value="TreeGrafter"/>
</dbReference>
<evidence type="ECO:0000259" key="5">
    <source>
        <dbReference type="PROSITE" id="PS50110"/>
    </source>
</evidence>